<evidence type="ECO:0000256" key="2">
    <source>
        <dbReference type="ARBA" id="ARBA00022704"/>
    </source>
</evidence>
<dbReference type="OrthoDB" id="3556586at2"/>
<dbReference type="SUPFAM" id="SSF141066">
    <property type="entry name" value="ICP-like"/>
    <property type="match status" value="1"/>
</dbReference>
<evidence type="ECO:0000313" key="5">
    <source>
        <dbReference type="Proteomes" id="UP000295680"/>
    </source>
</evidence>
<dbReference type="EMBL" id="SLWS01000014">
    <property type="protein sequence ID" value="TCO49742.1"/>
    <property type="molecule type" value="Genomic_DNA"/>
</dbReference>
<keyword evidence="5" id="KW-1185">Reference proteome</keyword>
<dbReference type="PANTHER" id="PTHR36530">
    <property type="entry name" value="INHIBITOR OF CYSTEINE PEPTIDASE"/>
    <property type="match status" value="1"/>
</dbReference>
<dbReference type="Pfam" id="PF09394">
    <property type="entry name" value="Inhibitor_I42"/>
    <property type="match status" value="1"/>
</dbReference>
<evidence type="ECO:0000313" key="4">
    <source>
        <dbReference type="EMBL" id="TCO49742.1"/>
    </source>
</evidence>
<protein>
    <submittedName>
        <fullName evidence="4">Inhibitor of cysteine peptidase</fullName>
    </submittedName>
</protein>
<gene>
    <name evidence="4" type="ORF">EV192_114112</name>
</gene>
<dbReference type="PANTHER" id="PTHR36530:SF1">
    <property type="entry name" value="AMOEBIASIN-1"/>
    <property type="match status" value="1"/>
</dbReference>
<dbReference type="Proteomes" id="UP000295680">
    <property type="component" value="Unassembled WGS sequence"/>
</dbReference>
<dbReference type="InterPro" id="IPR036331">
    <property type="entry name" value="Chagasin-like_sf"/>
</dbReference>
<proteinExistence type="predicted"/>
<evidence type="ECO:0000259" key="3">
    <source>
        <dbReference type="Pfam" id="PF09394"/>
    </source>
</evidence>
<keyword evidence="2" id="KW-0789">Thiol protease inhibitor</keyword>
<dbReference type="InterPro" id="IPR018990">
    <property type="entry name" value="Prot_inh_I42_chagasin"/>
</dbReference>
<feature type="domain" description="Proteinase inhibitor I42 chagasin" evidence="3">
    <location>
        <begin position="4"/>
        <end position="87"/>
    </location>
</feature>
<comment type="caution">
    <text evidence="4">The sequence shown here is derived from an EMBL/GenBank/DDBJ whole genome shotgun (WGS) entry which is preliminary data.</text>
</comment>
<name>A0A4R2IXS0_9PSEU</name>
<dbReference type="AlphaFoldDB" id="A0A4R2IXS0"/>
<dbReference type="Gene3D" id="2.60.40.2020">
    <property type="match status" value="1"/>
</dbReference>
<keyword evidence="1" id="KW-0646">Protease inhibitor</keyword>
<organism evidence="4 5">
    <name type="scientific">Actinocrispum wychmicini</name>
    <dbReference type="NCBI Taxonomy" id="1213861"/>
    <lineage>
        <taxon>Bacteria</taxon>
        <taxon>Bacillati</taxon>
        <taxon>Actinomycetota</taxon>
        <taxon>Actinomycetes</taxon>
        <taxon>Pseudonocardiales</taxon>
        <taxon>Pseudonocardiaceae</taxon>
        <taxon>Actinocrispum</taxon>
    </lineage>
</organism>
<dbReference type="InterPro" id="IPR052781">
    <property type="entry name" value="Cys_protease_inhibitor_I42"/>
</dbReference>
<sequence>MIAVRVGEVFNVDLKATPTTGYRWQPVDLPGVRLVDTGFTADGTTPGQGGTERFHLRAAEPGRHTLTFELKRAWETDPVDTRTVEIDVSEA</sequence>
<dbReference type="GO" id="GO:0004869">
    <property type="term" value="F:cysteine-type endopeptidase inhibitor activity"/>
    <property type="evidence" value="ECO:0007669"/>
    <property type="project" value="UniProtKB-KW"/>
</dbReference>
<reference evidence="4 5" key="1">
    <citation type="submission" date="2019-03" db="EMBL/GenBank/DDBJ databases">
        <title>Genomic Encyclopedia of Type Strains, Phase IV (KMG-IV): sequencing the most valuable type-strain genomes for metagenomic binning, comparative biology and taxonomic classification.</title>
        <authorList>
            <person name="Goeker M."/>
        </authorList>
    </citation>
    <scope>NUCLEOTIDE SEQUENCE [LARGE SCALE GENOMIC DNA]</scope>
    <source>
        <strain evidence="4 5">DSM 45934</strain>
    </source>
</reference>
<accession>A0A4R2IXS0</accession>
<dbReference type="RefSeq" id="WP_132124987.1">
    <property type="nucleotide sequence ID" value="NZ_SLWS01000014.1"/>
</dbReference>
<evidence type="ECO:0000256" key="1">
    <source>
        <dbReference type="ARBA" id="ARBA00022690"/>
    </source>
</evidence>